<dbReference type="Proteomes" id="UP000184391">
    <property type="component" value="Unassembled WGS sequence"/>
</dbReference>
<keyword evidence="3" id="KW-1185">Reference proteome</keyword>
<sequence>MIPFAKLTIAFAAMALVTMPVQAQQQASPVSLSGDVKAVKVITEADGSERIDLVEPGTIIPGDRLIFGTDYANTGGEAVTNFNVTNPLPAAVRLAPDADPALTVSVDGGKTWGRLADLSVTAADGSGRAATHEDVTHVRWMLASIAPGEKGRLTYPAIIR</sequence>
<evidence type="ECO:0000256" key="1">
    <source>
        <dbReference type="SAM" id="SignalP"/>
    </source>
</evidence>
<keyword evidence="1" id="KW-0732">Signal</keyword>
<accession>A0A1M7S6V6</accession>
<feature type="signal peptide" evidence="1">
    <location>
        <begin position="1"/>
        <end position="23"/>
    </location>
</feature>
<evidence type="ECO:0000313" key="2">
    <source>
        <dbReference type="EMBL" id="SHN54072.1"/>
    </source>
</evidence>
<gene>
    <name evidence="2" type="ORF">SAMN02745193_01092</name>
</gene>
<dbReference type="AlphaFoldDB" id="A0A1M7S6V6"/>
<proteinExistence type="predicted"/>
<protein>
    <submittedName>
        <fullName evidence="2">Conserved repeat domain-containing protein</fullName>
    </submittedName>
</protein>
<name>A0A1M7S6V6_9SPHN</name>
<evidence type="ECO:0000313" key="3">
    <source>
        <dbReference type="Proteomes" id="UP000184391"/>
    </source>
</evidence>
<feature type="chain" id="PRO_5012297222" evidence="1">
    <location>
        <begin position="24"/>
        <end position="160"/>
    </location>
</feature>
<dbReference type="EMBL" id="FRDF01000005">
    <property type="protein sequence ID" value="SHN54072.1"/>
    <property type="molecule type" value="Genomic_DNA"/>
</dbReference>
<dbReference type="RefSeq" id="WP_072673644.1">
    <property type="nucleotide sequence ID" value="NZ_FRDF01000005.1"/>
</dbReference>
<dbReference type="STRING" id="198312.SAMN02745193_01092"/>
<dbReference type="OrthoDB" id="7428387at2"/>
<reference evidence="3" key="1">
    <citation type="submission" date="2016-12" db="EMBL/GenBank/DDBJ databases">
        <authorList>
            <person name="Varghese N."/>
            <person name="Submissions S."/>
        </authorList>
    </citation>
    <scope>NUCLEOTIDE SEQUENCE [LARGE SCALE GENOMIC DNA]</scope>
    <source>
        <strain evidence="3">DSM 11032</strain>
    </source>
</reference>
<organism evidence="2 3">
    <name type="scientific">Erythrobacter sanguineus</name>
    <dbReference type="NCBI Taxonomy" id="198312"/>
    <lineage>
        <taxon>Bacteria</taxon>
        <taxon>Pseudomonadati</taxon>
        <taxon>Pseudomonadota</taxon>
        <taxon>Alphaproteobacteria</taxon>
        <taxon>Sphingomonadales</taxon>
        <taxon>Erythrobacteraceae</taxon>
        <taxon>Erythrobacter/Porphyrobacter group</taxon>
        <taxon>Erythrobacter</taxon>
    </lineage>
</organism>